<organism evidence="2 3">
    <name type="scientific">Phoenix dactylifera</name>
    <name type="common">Date palm</name>
    <dbReference type="NCBI Taxonomy" id="42345"/>
    <lineage>
        <taxon>Eukaryota</taxon>
        <taxon>Viridiplantae</taxon>
        <taxon>Streptophyta</taxon>
        <taxon>Embryophyta</taxon>
        <taxon>Tracheophyta</taxon>
        <taxon>Spermatophyta</taxon>
        <taxon>Magnoliopsida</taxon>
        <taxon>Liliopsida</taxon>
        <taxon>Arecaceae</taxon>
        <taxon>Coryphoideae</taxon>
        <taxon>Phoeniceae</taxon>
        <taxon>Phoenix</taxon>
    </lineage>
</organism>
<protein>
    <submittedName>
        <fullName evidence="3">Uncharacterized protein LOC103719038</fullName>
    </submittedName>
</protein>
<reference evidence="3" key="2">
    <citation type="submission" date="2025-08" db="UniProtKB">
        <authorList>
            <consortium name="RefSeq"/>
        </authorList>
    </citation>
    <scope>IDENTIFICATION</scope>
    <source>
        <tissue evidence="3">Young leaves</tissue>
    </source>
</reference>
<accession>A0A8B9AIL7</accession>
<sequence>MASNARSDQAEELILGTANLSFANRGCCCFWVPWSGSKSWERIAPAGDRAEEAVATKGRWWWTTGWKALTKVREWSEILAGPRWKTFIRRVGRYARRGGSGGGMPRSRFGYDPLSYALNFDDGMDSETDEDVVHRGFSVRYVAPPSSTKSSMDLGGRDAPPFFVEPPATS</sequence>
<dbReference type="AlphaFoldDB" id="A0A8B9AIL7"/>
<dbReference type="Proteomes" id="UP000228380">
    <property type="component" value="Chromosome 7"/>
</dbReference>
<feature type="region of interest" description="Disordered" evidence="1">
    <location>
        <begin position="145"/>
        <end position="170"/>
    </location>
</feature>
<evidence type="ECO:0000256" key="1">
    <source>
        <dbReference type="SAM" id="MobiDB-lite"/>
    </source>
</evidence>
<gene>
    <name evidence="3" type="primary">LOC103719038</name>
</gene>
<dbReference type="GeneID" id="103719038"/>
<evidence type="ECO:0000313" key="3">
    <source>
        <dbReference type="RefSeq" id="XP_038983843.1"/>
    </source>
</evidence>
<reference evidence="2" key="1">
    <citation type="journal article" date="2019" name="Nat. Commun.">
        <title>Genome-wide association mapping of date palm fruit traits.</title>
        <authorList>
            <person name="Hazzouri K.M."/>
            <person name="Gros-Balthazard M."/>
            <person name="Flowers J.M."/>
            <person name="Copetti D."/>
            <person name="Lemansour A."/>
            <person name="Lebrun M."/>
            <person name="Masmoudi K."/>
            <person name="Ferrand S."/>
            <person name="Dhar M.I."/>
            <person name="Fresquez Z.A."/>
            <person name="Rosas U."/>
            <person name="Zhang J."/>
            <person name="Talag J."/>
            <person name="Lee S."/>
            <person name="Kudrna D."/>
            <person name="Powell R.F."/>
            <person name="Leitch I.J."/>
            <person name="Krueger R.R."/>
            <person name="Wing R.A."/>
            <person name="Amiri K.M.A."/>
            <person name="Purugganan M.D."/>
        </authorList>
    </citation>
    <scope>NUCLEOTIDE SEQUENCE [LARGE SCALE GENOMIC DNA]</scope>
    <source>
        <strain evidence="2">cv. Khalas</strain>
    </source>
</reference>
<keyword evidence="2" id="KW-1185">Reference proteome</keyword>
<dbReference type="KEGG" id="pda:103719038"/>
<name>A0A8B9AIL7_PHODC</name>
<dbReference type="RefSeq" id="XP_038983843.1">
    <property type="nucleotide sequence ID" value="XM_039127915.1"/>
</dbReference>
<dbReference type="PANTHER" id="PTHR47076:SF1">
    <property type="entry name" value="NHL DOMAIN PROTEIN"/>
    <property type="match status" value="1"/>
</dbReference>
<proteinExistence type="predicted"/>
<dbReference type="PANTHER" id="PTHR47076">
    <property type="entry name" value="NHL DOMAIN PROTEIN"/>
    <property type="match status" value="1"/>
</dbReference>
<dbReference type="OrthoDB" id="1723198at2759"/>
<evidence type="ECO:0000313" key="2">
    <source>
        <dbReference type="Proteomes" id="UP000228380"/>
    </source>
</evidence>